<organism evidence="1 2">
    <name type="scientific">Aspergillus kawachii</name>
    <name type="common">White koji mold</name>
    <name type="synonym">Aspergillus awamori var. kawachi</name>
    <dbReference type="NCBI Taxonomy" id="1069201"/>
    <lineage>
        <taxon>Eukaryota</taxon>
        <taxon>Fungi</taxon>
        <taxon>Dikarya</taxon>
        <taxon>Ascomycota</taxon>
        <taxon>Pezizomycotina</taxon>
        <taxon>Eurotiomycetes</taxon>
        <taxon>Eurotiomycetidae</taxon>
        <taxon>Eurotiales</taxon>
        <taxon>Aspergillaceae</taxon>
        <taxon>Aspergillus</taxon>
        <taxon>Aspergillus subgen. Circumdati</taxon>
    </lineage>
</organism>
<accession>A0A146FKV0</accession>
<reference evidence="2" key="2">
    <citation type="submission" date="2016-02" db="EMBL/GenBank/DDBJ databases">
        <title>Genome sequencing of Aspergillus luchuensis NBRC 4314.</title>
        <authorList>
            <person name="Yamada O."/>
        </authorList>
    </citation>
    <scope>NUCLEOTIDE SEQUENCE [LARGE SCALE GENOMIC DNA]</scope>
    <source>
        <strain evidence="2">RIB 2604</strain>
    </source>
</reference>
<proteinExistence type="predicted"/>
<sequence length="79" mass="9059">MTRVYLQHVAQPLPRIQLHLMEIAGYKAHRPDNPGPPTHNHVRPSRYRTFSAAVPVPMRPHIITPSKSNALLTYRQESL</sequence>
<protein>
    <submittedName>
        <fullName evidence="1">UPF0016 domain protein</fullName>
    </submittedName>
</protein>
<dbReference type="EMBL" id="BCWF01000021">
    <property type="protein sequence ID" value="GAT26704.1"/>
    <property type="molecule type" value="Genomic_DNA"/>
</dbReference>
<name>A0A146FKV0_ASPKA</name>
<evidence type="ECO:0000313" key="2">
    <source>
        <dbReference type="Proteomes" id="UP000075230"/>
    </source>
</evidence>
<gene>
    <name evidence="1" type="ORF">RIB2604_02103860</name>
</gene>
<dbReference type="AlphaFoldDB" id="A0A146FKV0"/>
<dbReference type="Proteomes" id="UP000075230">
    <property type="component" value="Unassembled WGS sequence"/>
</dbReference>
<comment type="caution">
    <text evidence="1">The sequence shown here is derived from an EMBL/GenBank/DDBJ whole genome shotgun (WGS) entry which is preliminary data.</text>
</comment>
<reference evidence="1 2" key="1">
    <citation type="journal article" date="2016" name="DNA Res.">
        <title>Genome sequence of Aspergillus luchuensis NBRC 4314.</title>
        <authorList>
            <person name="Yamada O."/>
            <person name="Machida M."/>
            <person name="Hosoyama A."/>
            <person name="Goto M."/>
            <person name="Takahashi T."/>
            <person name="Futagami T."/>
            <person name="Yamagata Y."/>
            <person name="Takeuchi M."/>
            <person name="Kobayashi T."/>
            <person name="Koike H."/>
            <person name="Abe K."/>
            <person name="Asai K."/>
            <person name="Arita M."/>
            <person name="Fujita N."/>
            <person name="Fukuda K."/>
            <person name="Higa K."/>
            <person name="Horikawa H."/>
            <person name="Ishikawa T."/>
            <person name="Jinno K."/>
            <person name="Kato Y."/>
            <person name="Kirimura K."/>
            <person name="Mizutani O."/>
            <person name="Nakasone K."/>
            <person name="Sano M."/>
            <person name="Shiraishi Y."/>
            <person name="Tsukahara M."/>
            <person name="Gomi K."/>
        </authorList>
    </citation>
    <scope>NUCLEOTIDE SEQUENCE [LARGE SCALE GENOMIC DNA]</scope>
    <source>
        <strain evidence="1 2">RIB 2604</strain>
    </source>
</reference>
<evidence type="ECO:0000313" key="1">
    <source>
        <dbReference type="EMBL" id="GAT26704.1"/>
    </source>
</evidence>